<dbReference type="PANTHER" id="PTHR47917:SF1">
    <property type="entry name" value="COENZYME F420:L-GLUTAMATE LIGASE"/>
    <property type="match status" value="1"/>
</dbReference>
<dbReference type="RefSeq" id="WP_188780753.1">
    <property type="nucleotide sequence ID" value="NZ_BMKQ01000001.1"/>
</dbReference>
<protein>
    <recommendedName>
        <fullName evidence="9">Coenzyme F420:L-glutamate ligase-like domain-containing protein</fullName>
    </recommendedName>
</protein>
<dbReference type="Gene3D" id="3.30.1330.100">
    <property type="entry name" value="CofE-like"/>
    <property type="match status" value="2"/>
</dbReference>
<feature type="domain" description="Coenzyme F420:L-glutamate ligase-like" evidence="9">
    <location>
        <begin position="18"/>
        <end position="58"/>
    </location>
</feature>
<dbReference type="GO" id="GO:0046872">
    <property type="term" value="F:metal ion binding"/>
    <property type="evidence" value="ECO:0007669"/>
    <property type="project" value="UniProtKB-KW"/>
</dbReference>
<dbReference type="PANTHER" id="PTHR47917">
    <property type="match status" value="1"/>
</dbReference>
<dbReference type="InterPro" id="IPR008225">
    <property type="entry name" value="F420-0_g-glutamyl_ligase"/>
</dbReference>
<dbReference type="AlphaFoldDB" id="A0A917BRV3"/>
<feature type="region of interest" description="Disordered" evidence="8">
    <location>
        <begin position="298"/>
        <end position="319"/>
    </location>
</feature>
<dbReference type="SUPFAM" id="SSF144010">
    <property type="entry name" value="CofE-like"/>
    <property type="match status" value="1"/>
</dbReference>
<evidence type="ECO:0000256" key="3">
    <source>
        <dbReference type="ARBA" id="ARBA00022741"/>
    </source>
</evidence>
<evidence type="ECO:0000256" key="8">
    <source>
        <dbReference type="SAM" id="MobiDB-lite"/>
    </source>
</evidence>
<keyword evidence="6" id="KW-0342">GTP-binding</keyword>
<dbReference type="GO" id="GO:0005525">
    <property type="term" value="F:GTP binding"/>
    <property type="evidence" value="ECO:0007669"/>
    <property type="project" value="UniProtKB-KW"/>
</dbReference>
<dbReference type="Pfam" id="PF01996">
    <property type="entry name" value="F420_ligase"/>
    <property type="match status" value="2"/>
</dbReference>
<reference evidence="10" key="2">
    <citation type="submission" date="2020-09" db="EMBL/GenBank/DDBJ databases">
        <authorList>
            <person name="Sun Q."/>
            <person name="Zhou Y."/>
        </authorList>
    </citation>
    <scope>NUCLEOTIDE SEQUENCE</scope>
    <source>
        <strain evidence="10">CGMCC 1.16067</strain>
    </source>
</reference>
<evidence type="ECO:0000256" key="5">
    <source>
        <dbReference type="ARBA" id="ARBA00022958"/>
    </source>
</evidence>
<comment type="caution">
    <text evidence="10">The sequence shown here is derived from an EMBL/GenBank/DDBJ whole genome shotgun (WGS) entry which is preliminary data.</text>
</comment>
<gene>
    <name evidence="10" type="ORF">GCM10011519_32900</name>
</gene>
<evidence type="ECO:0000256" key="4">
    <source>
        <dbReference type="ARBA" id="ARBA00022842"/>
    </source>
</evidence>
<keyword evidence="7" id="KW-0464">Manganese</keyword>
<keyword evidence="1" id="KW-0436">Ligase</keyword>
<dbReference type="NCBIfam" id="TIGR01916">
    <property type="entry name" value="F420_cofE"/>
    <property type="match status" value="1"/>
</dbReference>
<sequence>MSAVPGRIEVLAPDGVGEVLVGTDLVALVVAALPDLADGDVVVLTSKIVSKAEGRTVAGTRDEALPGQTVRLVARRGPTSIVANPQGLVMAAAGIDASNVETGHVLLLPEDPDASARAVREGVRERTGRNVAVLVTDTAGRAWRHGQSDLAIGAAGIEVLDDHAGRVDAHGNELAVTAPALVDELAGAADLVKGKLTGRPVAVVRGLAALVLPDGDHGPGARSLTRDLSGDMFALGAREAVVAALAGEQPDAFGAPAPAGDVVDALRRLGVRATGTEDVVRLERAGDDTPLAALGHALGWTPDGGDPLEWRPGRRPATG</sequence>
<evidence type="ECO:0000256" key="2">
    <source>
        <dbReference type="ARBA" id="ARBA00022723"/>
    </source>
</evidence>
<organism evidence="10 11">
    <name type="scientific">Marmoricola endophyticus</name>
    <dbReference type="NCBI Taxonomy" id="2040280"/>
    <lineage>
        <taxon>Bacteria</taxon>
        <taxon>Bacillati</taxon>
        <taxon>Actinomycetota</taxon>
        <taxon>Actinomycetes</taxon>
        <taxon>Propionibacteriales</taxon>
        <taxon>Nocardioidaceae</taxon>
        <taxon>Marmoricola</taxon>
    </lineage>
</organism>
<evidence type="ECO:0000313" key="11">
    <source>
        <dbReference type="Proteomes" id="UP000649179"/>
    </source>
</evidence>
<keyword evidence="5" id="KW-0630">Potassium</keyword>
<dbReference type="GO" id="GO:0052618">
    <property type="term" value="F:coenzyme F420-0:L-glutamate ligase activity"/>
    <property type="evidence" value="ECO:0007669"/>
    <property type="project" value="TreeGrafter"/>
</dbReference>
<evidence type="ECO:0000256" key="1">
    <source>
        <dbReference type="ARBA" id="ARBA00022598"/>
    </source>
</evidence>
<keyword evidence="4" id="KW-0460">Magnesium</keyword>
<dbReference type="InterPro" id="IPR002847">
    <property type="entry name" value="F420-0_gamma-glut_ligase-dom"/>
</dbReference>
<reference evidence="10" key="1">
    <citation type="journal article" date="2014" name="Int. J. Syst. Evol. Microbiol.">
        <title>Complete genome sequence of Corynebacterium casei LMG S-19264T (=DSM 44701T), isolated from a smear-ripened cheese.</title>
        <authorList>
            <consortium name="US DOE Joint Genome Institute (JGI-PGF)"/>
            <person name="Walter F."/>
            <person name="Albersmeier A."/>
            <person name="Kalinowski J."/>
            <person name="Ruckert C."/>
        </authorList>
    </citation>
    <scope>NUCLEOTIDE SEQUENCE</scope>
    <source>
        <strain evidence="10">CGMCC 1.16067</strain>
    </source>
</reference>
<evidence type="ECO:0000256" key="7">
    <source>
        <dbReference type="ARBA" id="ARBA00023211"/>
    </source>
</evidence>
<evidence type="ECO:0000259" key="9">
    <source>
        <dbReference type="Pfam" id="PF01996"/>
    </source>
</evidence>
<keyword evidence="11" id="KW-1185">Reference proteome</keyword>
<dbReference type="EMBL" id="BMKQ01000001">
    <property type="protein sequence ID" value="GGF56362.1"/>
    <property type="molecule type" value="Genomic_DNA"/>
</dbReference>
<name>A0A917BRV3_9ACTN</name>
<dbReference type="Proteomes" id="UP000649179">
    <property type="component" value="Unassembled WGS sequence"/>
</dbReference>
<evidence type="ECO:0000256" key="6">
    <source>
        <dbReference type="ARBA" id="ARBA00023134"/>
    </source>
</evidence>
<keyword evidence="2" id="KW-0479">Metal-binding</keyword>
<evidence type="ECO:0000313" key="10">
    <source>
        <dbReference type="EMBL" id="GGF56362.1"/>
    </source>
</evidence>
<feature type="domain" description="Coenzyme F420:L-glutamate ligase-like" evidence="9">
    <location>
        <begin position="76"/>
        <end position="206"/>
    </location>
</feature>
<accession>A0A917BRV3</accession>
<proteinExistence type="predicted"/>
<keyword evidence="3" id="KW-0547">Nucleotide-binding</keyword>